<dbReference type="PANTHER" id="PTHR23028">
    <property type="entry name" value="ACETYLTRANSFERASE"/>
    <property type="match status" value="1"/>
</dbReference>
<sequence>MEAVHPVPSYRFEQLDALRGLCALAVVGFHTSFLTGVRFAPSGYLAVDVFFVISGFVIAHAYGDRLQRGHYFTTYLIKRYARFLPMWWIGVAIGMTAAFPGVYHDRAWSGFAISSALALVILPNPGEHVLFPLNLPGWSLFVELTVNIGYAALLPRLSRRVLVGTIATSFLYIVLATLRHGNMSSGFTWDTADAGMARGVYGFAVGVLIHRLGLHRKPRFLSGRWALAALGGVVILLFADVVGGVRPWFDLACAGVVIPVTIAGLVGTGCSWRGCETLGAISYPIYAIHFGVFLLAKTFVGLASGWQQSYLSGSAALLVGLSVVSMGFVLGKFVDPQCQRIIGRYARIRAVAVAKA</sequence>
<keyword evidence="1" id="KW-0812">Transmembrane</keyword>
<evidence type="ECO:0000259" key="2">
    <source>
        <dbReference type="Pfam" id="PF01757"/>
    </source>
</evidence>
<keyword evidence="1" id="KW-1133">Transmembrane helix</keyword>
<dbReference type="EMBL" id="JACIEV010000004">
    <property type="protein sequence ID" value="MBB4153685.1"/>
    <property type="molecule type" value="Genomic_DNA"/>
</dbReference>
<keyword evidence="4" id="KW-1185">Reference proteome</keyword>
<feature type="transmembrane region" description="Helical" evidence="1">
    <location>
        <begin position="310"/>
        <end position="330"/>
    </location>
</feature>
<proteinExistence type="predicted"/>
<evidence type="ECO:0000313" key="3">
    <source>
        <dbReference type="EMBL" id="MBB4153685.1"/>
    </source>
</evidence>
<feature type="transmembrane region" description="Helical" evidence="1">
    <location>
        <begin position="195"/>
        <end position="213"/>
    </location>
</feature>
<feature type="transmembrane region" description="Helical" evidence="1">
    <location>
        <begin position="283"/>
        <end position="304"/>
    </location>
</feature>
<feature type="transmembrane region" description="Helical" evidence="1">
    <location>
        <begin position="135"/>
        <end position="154"/>
    </location>
</feature>
<keyword evidence="1" id="KW-0472">Membrane</keyword>
<dbReference type="AlphaFoldDB" id="A0A840FK44"/>
<feature type="transmembrane region" description="Helical" evidence="1">
    <location>
        <begin position="83"/>
        <end position="100"/>
    </location>
</feature>
<accession>A0A840FK44</accession>
<feature type="transmembrane region" description="Helical" evidence="1">
    <location>
        <begin position="44"/>
        <end position="63"/>
    </location>
</feature>
<dbReference type="InterPro" id="IPR002656">
    <property type="entry name" value="Acyl_transf_3_dom"/>
</dbReference>
<dbReference type="RefSeq" id="WP_183983519.1">
    <property type="nucleotide sequence ID" value="NZ_JACIEV010000004.1"/>
</dbReference>
<dbReference type="GO" id="GO:0016747">
    <property type="term" value="F:acyltransferase activity, transferring groups other than amino-acyl groups"/>
    <property type="evidence" value="ECO:0007669"/>
    <property type="project" value="InterPro"/>
</dbReference>
<reference evidence="3 4" key="1">
    <citation type="submission" date="2020-08" db="EMBL/GenBank/DDBJ databases">
        <title>Genomic Encyclopedia of Type Strains, Phase IV (KMG-IV): sequencing the most valuable type-strain genomes for metagenomic binning, comparative biology and taxonomic classification.</title>
        <authorList>
            <person name="Goeker M."/>
        </authorList>
    </citation>
    <scope>NUCLEOTIDE SEQUENCE [LARGE SCALE GENOMIC DNA]</scope>
    <source>
        <strain evidence="3 4">YC6723</strain>
    </source>
</reference>
<name>A0A840FK44_9SPHN</name>
<dbReference type="Proteomes" id="UP000529795">
    <property type="component" value="Unassembled WGS sequence"/>
</dbReference>
<evidence type="ECO:0000313" key="4">
    <source>
        <dbReference type="Proteomes" id="UP000529795"/>
    </source>
</evidence>
<dbReference type="InterPro" id="IPR050879">
    <property type="entry name" value="Acyltransferase_3"/>
</dbReference>
<evidence type="ECO:0000256" key="1">
    <source>
        <dbReference type="SAM" id="Phobius"/>
    </source>
</evidence>
<protein>
    <submittedName>
        <fullName evidence="3">Peptidoglycan/LPS O-acetylase OafA/YrhL</fullName>
    </submittedName>
</protein>
<feature type="transmembrane region" description="Helical" evidence="1">
    <location>
        <begin position="17"/>
        <end position="37"/>
    </location>
</feature>
<comment type="caution">
    <text evidence="3">The sequence shown here is derived from an EMBL/GenBank/DDBJ whole genome shotgun (WGS) entry which is preliminary data.</text>
</comment>
<feature type="transmembrane region" description="Helical" evidence="1">
    <location>
        <begin position="225"/>
        <end position="242"/>
    </location>
</feature>
<feature type="domain" description="Acyltransferase 3" evidence="2">
    <location>
        <begin position="14"/>
        <end position="324"/>
    </location>
</feature>
<organism evidence="3 4">
    <name type="scientific">Sphingomonas jinjuensis</name>
    <dbReference type="NCBI Taxonomy" id="535907"/>
    <lineage>
        <taxon>Bacteria</taxon>
        <taxon>Pseudomonadati</taxon>
        <taxon>Pseudomonadota</taxon>
        <taxon>Alphaproteobacteria</taxon>
        <taxon>Sphingomonadales</taxon>
        <taxon>Sphingomonadaceae</taxon>
        <taxon>Sphingomonas</taxon>
    </lineage>
</organism>
<gene>
    <name evidence="3" type="ORF">GGQ80_001591</name>
</gene>
<dbReference type="Pfam" id="PF01757">
    <property type="entry name" value="Acyl_transf_3"/>
    <property type="match status" value="1"/>
</dbReference>
<feature type="transmembrane region" description="Helical" evidence="1">
    <location>
        <begin position="248"/>
        <end position="271"/>
    </location>
</feature>
<feature type="transmembrane region" description="Helical" evidence="1">
    <location>
        <begin position="161"/>
        <end position="180"/>
    </location>
</feature>
<dbReference type="PANTHER" id="PTHR23028:SF134">
    <property type="entry name" value="PUTATIVE (AFU_ORTHOLOGUE AFUA_4G08520)-RELATED"/>
    <property type="match status" value="1"/>
</dbReference>